<proteinExistence type="predicted"/>
<accession>A0A512JB54</accession>
<feature type="domain" description="Thioesterase" evidence="3">
    <location>
        <begin position="61"/>
        <end position="134"/>
    </location>
</feature>
<organism evidence="4 6">
    <name type="scientific">Methylobacterium oxalidis</name>
    <dbReference type="NCBI Taxonomy" id="944322"/>
    <lineage>
        <taxon>Bacteria</taxon>
        <taxon>Pseudomonadati</taxon>
        <taxon>Pseudomonadota</taxon>
        <taxon>Alphaproteobacteria</taxon>
        <taxon>Hyphomicrobiales</taxon>
        <taxon>Methylobacteriaceae</taxon>
        <taxon>Methylobacterium</taxon>
    </lineage>
</organism>
<dbReference type="InterPro" id="IPR006683">
    <property type="entry name" value="Thioestr_dom"/>
</dbReference>
<keyword evidence="1" id="KW-0378">Hydrolase</keyword>
<dbReference type="Gene3D" id="3.10.129.10">
    <property type="entry name" value="Hotdog Thioesterase"/>
    <property type="match status" value="1"/>
</dbReference>
<dbReference type="Pfam" id="PF03061">
    <property type="entry name" value="4HBT"/>
    <property type="match status" value="1"/>
</dbReference>
<dbReference type="EMBL" id="BSPK01000036">
    <property type="protein sequence ID" value="GLS64436.1"/>
    <property type="molecule type" value="Genomic_DNA"/>
</dbReference>
<protein>
    <submittedName>
        <fullName evidence="4">Thioesterase</fullName>
    </submittedName>
</protein>
<dbReference type="GO" id="GO:0016289">
    <property type="term" value="F:acyl-CoA hydrolase activity"/>
    <property type="evidence" value="ECO:0007669"/>
    <property type="project" value="UniProtKB-ARBA"/>
</dbReference>
<keyword evidence="7" id="KW-1185">Reference proteome</keyword>
<evidence type="ECO:0000313" key="6">
    <source>
        <dbReference type="Proteomes" id="UP000321960"/>
    </source>
</evidence>
<dbReference type="RefSeq" id="WP_373866787.1">
    <property type="nucleotide sequence ID" value="NZ_BJZU01000138.1"/>
</dbReference>
<dbReference type="Proteomes" id="UP001156856">
    <property type="component" value="Unassembled WGS sequence"/>
</dbReference>
<evidence type="ECO:0000313" key="5">
    <source>
        <dbReference type="EMBL" id="GLS64436.1"/>
    </source>
</evidence>
<keyword evidence="2" id="KW-0812">Transmembrane</keyword>
<evidence type="ECO:0000313" key="4">
    <source>
        <dbReference type="EMBL" id="GEP07151.1"/>
    </source>
</evidence>
<evidence type="ECO:0000256" key="2">
    <source>
        <dbReference type="SAM" id="Phobius"/>
    </source>
</evidence>
<evidence type="ECO:0000313" key="7">
    <source>
        <dbReference type="Proteomes" id="UP001156856"/>
    </source>
</evidence>
<dbReference type="NCBIfam" id="TIGR00369">
    <property type="entry name" value="unchar_dom_1"/>
    <property type="match status" value="1"/>
</dbReference>
<reference evidence="5" key="4">
    <citation type="submission" date="2023-01" db="EMBL/GenBank/DDBJ databases">
        <title>Draft genome sequence of Methylobacterium oxalidis strain NBRC 107715.</title>
        <authorList>
            <person name="Sun Q."/>
            <person name="Mori K."/>
        </authorList>
    </citation>
    <scope>NUCLEOTIDE SEQUENCE</scope>
    <source>
        <strain evidence="5">NBRC 107715</strain>
    </source>
</reference>
<evidence type="ECO:0000256" key="1">
    <source>
        <dbReference type="ARBA" id="ARBA00022801"/>
    </source>
</evidence>
<sequence length="154" mass="16469">MSEARDVDGAAPRMSLDEVLAFLEREFPQIDHGGRSYHLEAVGPLTARMRMDHHERHLRPGGTVSGPSMMALADLVLYAAILAQIGPVGLAVTTNLSFNFLRRPGTTGLLAEARLLKLGRRLAVGEVMITAAGSDELVCHATGTYSIPPGHTVS</sequence>
<dbReference type="InterPro" id="IPR003736">
    <property type="entry name" value="PAAI_dom"/>
</dbReference>
<dbReference type="SUPFAM" id="SSF54637">
    <property type="entry name" value="Thioesterase/thiol ester dehydrase-isomerase"/>
    <property type="match status" value="1"/>
</dbReference>
<comment type="caution">
    <text evidence="4">The sequence shown here is derived from an EMBL/GenBank/DDBJ whole genome shotgun (WGS) entry which is preliminary data.</text>
</comment>
<reference evidence="4 6" key="3">
    <citation type="submission" date="2019-07" db="EMBL/GenBank/DDBJ databases">
        <title>Whole genome shotgun sequence of Methylobacterium oxalidis NBRC 107715.</title>
        <authorList>
            <person name="Hosoyama A."/>
            <person name="Uohara A."/>
            <person name="Ohji S."/>
            <person name="Ichikawa N."/>
        </authorList>
    </citation>
    <scope>NUCLEOTIDE SEQUENCE [LARGE SCALE GENOMIC DNA]</scope>
    <source>
        <strain evidence="4 6">NBRC 107715</strain>
    </source>
</reference>
<dbReference type="InterPro" id="IPR029069">
    <property type="entry name" value="HotDog_dom_sf"/>
</dbReference>
<gene>
    <name evidence="5" type="ORF">GCM10007888_28170</name>
    <name evidence="4" type="ORF">MOX02_51890</name>
</gene>
<dbReference type="AlphaFoldDB" id="A0A512JB54"/>
<reference evidence="7" key="2">
    <citation type="journal article" date="2019" name="Int. J. Syst. Evol. Microbiol.">
        <title>The Global Catalogue of Microorganisms (GCM) 10K type strain sequencing project: providing services to taxonomists for standard genome sequencing and annotation.</title>
        <authorList>
            <consortium name="The Broad Institute Genomics Platform"/>
            <consortium name="The Broad Institute Genome Sequencing Center for Infectious Disease"/>
            <person name="Wu L."/>
            <person name="Ma J."/>
        </authorList>
    </citation>
    <scope>NUCLEOTIDE SEQUENCE [LARGE SCALE GENOMIC DNA]</scope>
    <source>
        <strain evidence="7">NBRC 107715</strain>
    </source>
</reference>
<feature type="transmembrane region" description="Helical" evidence="2">
    <location>
        <begin position="75"/>
        <end position="93"/>
    </location>
</feature>
<reference evidence="5" key="1">
    <citation type="journal article" date="2014" name="Int. J. Syst. Evol. Microbiol.">
        <title>Complete genome of a new Firmicutes species belonging to the dominant human colonic microbiota ('Ruminococcus bicirculans') reveals two chromosomes and a selective capacity to utilize plant glucans.</title>
        <authorList>
            <consortium name="NISC Comparative Sequencing Program"/>
            <person name="Wegmann U."/>
            <person name="Louis P."/>
            <person name="Goesmann A."/>
            <person name="Henrissat B."/>
            <person name="Duncan S.H."/>
            <person name="Flint H.J."/>
        </authorList>
    </citation>
    <scope>NUCLEOTIDE SEQUENCE</scope>
    <source>
        <strain evidence="5">NBRC 107715</strain>
    </source>
</reference>
<dbReference type="CDD" id="cd03443">
    <property type="entry name" value="PaaI_thioesterase"/>
    <property type="match status" value="1"/>
</dbReference>
<evidence type="ECO:0000259" key="3">
    <source>
        <dbReference type="Pfam" id="PF03061"/>
    </source>
</evidence>
<keyword evidence="2" id="KW-0472">Membrane</keyword>
<dbReference type="EMBL" id="BJZU01000138">
    <property type="protein sequence ID" value="GEP07151.1"/>
    <property type="molecule type" value="Genomic_DNA"/>
</dbReference>
<dbReference type="Proteomes" id="UP000321960">
    <property type="component" value="Unassembled WGS sequence"/>
</dbReference>
<keyword evidence="2" id="KW-1133">Transmembrane helix</keyword>
<name>A0A512JB54_9HYPH</name>